<keyword evidence="3" id="KW-1185">Reference proteome</keyword>
<gene>
    <name evidence="2" type="ORF">FHX34_105287</name>
</gene>
<dbReference type="PANTHER" id="PTHR30383">
    <property type="entry name" value="THIOESTERASE 1/PROTEASE 1/LYSOPHOSPHOLIPASE L1"/>
    <property type="match status" value="1"/>
</dbReference>
<accession>A0A561VLE8</accession>
<dbReference type="InterPro" id="IPR036514">
    <property type="entry name" value="SGNH_hydro_sf"/>
</dbReference>
<protein>
    <submittedName>
        <fullName evidence="2">Lysophospholipase L1-like esterase</fullName>
    </submittedName>
</protein>
<evidence type="ECO:0000313" key="2">
    <source>
        <dbReference type="EMBL" id="TWG12420.1"/>
    </source>
</evidence>
<dbReference type="Gene3D" id="3.40.50.1110">
    <property type="entry name" value="SGNH hydrolase"/>
    <property type="match status" value="1"/>
</dbReference>
<sequence length="210" mass="23795">MDTDKIYSILVPVIRPAVRRTGAQRRRMFDAMRPPTARVVFLGDSITEHGWWDELFPELPTVNRGIGGETTSDLLERLDDAIQSPLAVSLLIGTNDLHGPRRGRDISGIAQRTEHIVRRIRQRAPEAPLLLNSVLPRTGFAARIKQLNEHYRRIAADNGAVYVDLWPTFADQNENLRREYTKDNLHLLPAGYLAWAQVLRPHLAPVATDQ</sequence>
<dbReference type="PANTHER" id="PTHR30383:SF5">
    <property type="entry name" value="SGNH HYDROLASE-TYPE ESTERASE DOMAIN-CONTAINING PROTEIN"/>
    <property type="match status" value="1"/>
</dbReference>
<dbReference type="RefSeq" id="WP_122978977.1">
    <property type="nucleotide sequence ID" value="NZ_BOMX01000092.1"/>
</dbReference>
<evidence type="ECO:0000313" key="3">
    <source>
        <dbReference type="Proteomes" id="UP000320239"/>
    </source>
</evidence>
<dbReference type="AlphaFoldDB" id="A0A561VLE8"/>
<reference evidence="2 3" key="1">
    <citation type="submission" date="2019-06" db="EMBL/GenBank/DDBJ databases">
        <title>Sequencing the genomes of 1000 actinobacteria strains.</title>
        <authorList>
            <person name="Klenk H.-P."/>
        </authorList>
    </citation>
    <scope>NUCLEOTIDE SEQUENCE [LARGE SCALE GENOMIC DNA]</scope>
    <source>
        <strain evidence="2 3">DSM 43866</strain>
    </source>
</reference>
<dbReference type="Proteomes" id="UP000320239">
    <property type="component" value="Unassembled WGS sequence"/>
</dbReference>
<dbReference type="SUPFAM" id="SSF52266">
    <property type="entry name" value="SGNH hydrolase"/>
    <property type="match status" value="1"/>
</dbReference>
<dbReference type="EMBL" id="VIWY01000005">
    <property type="protein sequence ID" value="TWG12420.1"/>
    <property type="molecule type" value="Genomic_DNA"/>
</dbReference>
<evidence type="ECO:0000259" key="1">
    <source>
        <dbReference type="Pfam" id="PF13472"/>
    </source>
</evidence>
<dbReference type="OrthoDB" id="9794725at2"/>
<organism evidence="2 3">
    <name type="scientific">Actinoplanes teichomyceticus</name>
    <dbReference type="NCBI Taxonomy" id="1867"/>
    <lineage>
        <taxon>Bacteria</taxon>
        <taxon>Bacillati</taxon>
        <taxon>Actinomycetota</taxon>
        <taxon>Actinomycetes</taxon>
        <taxon>Micromonosporales</taxon>
        <taxon>Micromonosporaceae</taxon>
        <taxon>Actinoplanes</taxon>
    </lineage>
</organism>
<dbReference type="InterPro" id="IPR051532">
    <property type="entry name" value="Ester_Hydrolysis_Enzymes"/>
</dbReference>
<proteinExistence type="predicted"/>
<dbReference type="Pfam" id="PF13472">
    <property type="entry name" value="Lipase_GDSL_2"/>
    <property type="match status" value="1"/>
</dbReference>
<comment type="caution">
    <text evidence="2">The sequence shown here is derived from an EMBL/GenBank/DDBJ whole genome shotgun (WGS) entry which is preliminary data.</text>
</comment>
<dbReference type="InterPro" id="IPR013830">
    <property type="entry name" value="SGNH_hydro"/>
</dbReference>
<name>A0A561VLE8_ACTTI</name>
<dbReference type="GO" id="GO:0004622">
    <property type="term" value="F:phosphatidylcholine lysophospholipase activity"/>
    <property type="evidence" value="ECO:0007669"/>
    <property type="project" value="TreeGrafter"/>
</dbReference>
<feature type="domain" description="SGNH hydrolase-type esterase" evidence="1">
    <location>
        <begin position="41"/>
        <end position="192"/>
    </location>
</feature>